<keyword evidence="7" id="KW-0539">Nucleus</keyword>
<dbReference type="Pfam" id="PF01612">
    <property type="entry name" value="DNA_pol_A_exo1"/>
    <property type="match status" value="2"/>
</dbReference>
<dbReference type="PANTHER" id="PTHR13620">
    <property type="entry name" value="3-5 EXONUCLEASE"/>
    <property type="match status" value="1"/>
</dbReference>
<dbReference type="InterPro" id="IPR012337">
    <property type="entry name" value="RNaseH-like_sf"/>
</dbReference>
<feature type="compositionally biased region" description="Low complexity" evidence="10">
    <location>
        <begin position="37"/>
        <end position="58"/>
    </location>
</feature>
<dbReference type="PANTHER" id="PTHR13620:SF109">
    <property type="entry name" value="3'-5' EXONUCLEASE"/>
    <property type="match status" value="1"/>
</dbReference>
<evidence type="ECO:0000313" key="12">
    <source>
        <dbReference type="EMBL" id="PRW57233.1"/>
    </source>
</evidence>
<dbReference type="SUPFAM" id="SSF53098">
    <property type="entry name" value="Ribonuclease H-like"/>
    <property type="match status" value="1"/>
</dbReference>
<evidence type="ECO:0000256" key="1">
    <source>
        <dbReference type="ARBA" id="ARBA00004123"/>
    </source>
</evidence>
<keyword evidence="4" id="KW-0378">Hydrolase</keyword>
<dbReference type="InterPro" id="IPR002562">
    <property type="entry name" value="3'-5'_exonuclease_dom"/>
</dbReference>
<dbReference type="GO" id="GO:0005634">
    <property type="term" value="C:nucleus"/>
    <property type="evidence" value="ECO:0007669"/>
    <property type="project" value="UniProtKB-SubCell"/>
</dbReference>
<evidence type="ECO:0000256" key="6">
    <source>
        <dbReference type="ARBA" id="ARBA00022842"/>
    </source>
</evidence>
<organism evidence="12 13">
    <name type="scientific">Chlorella sorokiniana</name>
    <name type="common">Freshwater green alga</name>
    <dbReference type="NCBI Taxonomy" id="3076"/>
    <lineage>
        <taxon>Eukaryota</taxon>
        <taxon>Viridiplantae</taxon>
        <taxon>Chlorophyta</taxon>
        <taxon>core chlorophytes</taxon>
        <taxon>Trebouxiophyceae</taxon>
        <taxon>Chlorellales</taxon>
        <taxon>Chlorellaceae</taxon>
        <taxon>Chlorella clade</taxon>
        <taxon>Chlorella</taxon>
    </lineage>
</organism>
<reference evidence="12 13" key="1">
    <citation type="journal article" date="2018" name="Plant J.">
        <title>Genome sequences of Chlorella sorokiniana UTEX 1602 and Micractinium conductrix SAG 241.80: implications to maltose excretion by a green alga.</title>
        <authorList>
            <person name="Arriola M.B."/>
            <person name="Velmurugan N."/>
            <person name="Zhang Y."/>
            <person name="Plunkett M.H."/>
            <person name="Hondzo H."/>
            <person name="Barney B.M."/>
        </authorList>
    </citation>
    <scope>NUCLEOTIDE SEQUENCE [LARGE SCALE GENOMIC DNA]</scope>
    <source>
        <strain evidence="13">UTEX 1602</strain>
    </source>
</reference>
<feature type="domain" description="3'-5' exonuclease" evidence="11">
    <location>
        <begin position="117"/>
        <end position="232"/>
    </location>
</feature>
<gene>
    <name evidence="12" type="ORF">C2E21_4167</name>
</gene>
<dbReference type="AlphaFoldDB" id="A0A2P6TT62"/>
<dbReference type="GO" id="GO:0006139">
    <property type="term" value="P:nucleobase-containing compound metabolic process"/>
    <property type="evidence" value="ECO:0007669"/>
    <property type="project" value="InterPro"/>
</dbReference>
<keyword evidence="6" id="KW-0460">Magnesium</keyword>
<keyword evidence="3" id="KW-0479">Metal-binding</keyword>
<feature type="domain" description="3'-5' exonuclease" evidence="11">
    <location>
        <begin position="282"/>
        <end position="342"/>
    </location>
</feature>
<keyword evidence="13" id="KW-1185">Reference proteome</keyword>
<dbReference type="CDD" id="cd06141">
    <property type="entry name" value="WRN_exo"/>
    <property type="match status" value="1"/>
</dbReference>
<dbReference type="GO" id="GO:0008408">
    <property type="term" value="F:3'-5' exonuclease activity"/>
    <property type="evidence" value="ECO:0007669"/>
    <property type="project" value="InterPro"/>
</dbReference>
<dbReference type="InterPro" id="IPR036397">
    <property type="entry name" value="RNaseH_sf"/>
</dbReference>
<evidence type="ECO:0000256" key="4">
    <source>
        <dbReference type="ARBA" id="ARBA00022801"/>
    </source>
</evidence>
<dbReference type="GO" id="GO:0003676">
    <property type="term" value="F:nucleic acid binding"/>
    <property type="evidence" value="ECO:0007669"/>
    <property type="project" value="InterPro"/>
</dbReference>
<dbReference type="Gene3D" id="3.30.420.10">
    <property type="entry name" value="Ribonuclease H-like superfamily/Ribonuclease H"/>
    <property type="match status" value="1"/>
</dbReference>
<dbReference type="OrthoDB" id="1920326at2759"/>
<accession>A0A2P6TT62</accession>
<dbReference type="EMBL" id="LHPG02000007">
    <property type="protein sequence ID" value="PRW57233.1"/>
    <property type="molecule type" value="Genomic_DNA"/>
</dbReference>
<dbReference type="GO" id="GO:0046872">
    <property type="term" value="F:metal ion binding"/>
    <property type="evidence" value="ECO:0007669"/>
    <property type="project" value="UniProtKB-KW"/>
</dbReference>
<keyword evidence="5" id="KW-0269">Exonuclease</keyword>
<comment type="subcellular location">
    <subcellularLocation>
        <location evidence="1">Nucleus</location>
    </subcellularLocation>
</comment>
<evidence type="ECO:0000313" key="13">
    <source>
        <dbReference type="Proteomes" id="UP000239899"/>
    </source>
</evidence>
<evidence type="ECO:0000256" key="7">
    <source>
        <dbReference type="ARBA" id="ARBA00023242"/>
    </source>
</evidence>
<evidence type="ECO:0000256" key="3">
    <source>
        <dbReference type="ARBA" id="ARBA00022723"/>
    </source>
</evidence>
<keyword evidence="2" id="KW-0540">Nuclease</keyword>
<protein>
    <recommendedName>
        <fullName evidence="8">3'-5' exonuclease</fullName>
    </recommendedName>
    <alternativeName>
        <fullName evidence="9">Werner Syndrome-like exonuclease</fullName>
    </alternativeName>
</protein>
<feature type="region of interest" description="Disordered" evidence="10">
    <location>
        <begin position="1"/>
        <end position="63"/>
    </location>
</feature>
<dbReference type="InterPro" id="IPR051132">
    <property type="entry name" value="3-5_Exonuclease_domain"/>
</dbReference>
<name>A0A2P6TT62_CHLSO</name>
<evidence type="ECO:0000256" key="9">
    <source>
        <dbReference type="ARBA" id="ARBA00042761"/>
    </source>
</evidence>
<evidence type="ECO:0000259" key="11">
    <source>
        <dbReference type="Pfam" id="PF01612"/>
    </source>
</evidence>
<evidence type="ECO:0000256" key="10">
    <source>
        <dbReference type="SAM" id="MobiDB-lite"/>
    </source>
</evidence>
<comment type="caution">
    <text evidence="12">The sequence shown here is derived from an EMBL/GenBank/DDBJ whole genome shotgun (WGS) entry which is preliminary data.</text>
</comment>
<dbReference type="STRING" id="3076.A0A2P6TT62"/>
<evidence type="ECO:0000256" key="5">
    <source>
        <dbReference type="ARBA" id="ARBA00022839"/>
    </source>
</evidence>
<feature type="compositionally biased region" description="Gly residues" evidence="10">
    <location>
        <begin position="27"/>
        <end position="36"/>
    </location>
</feature>
<sequence length="765" mass="79942">MSWDDDDDWTTITPSQEAALQALERSAGGGGGGGGAAPAAQYQAPPAAQPAAVTQAAGPPAPAVRRRKLPAILSGDAPPGSSSGTAVAAAAPAAGADENLPPARFAGRLCYAHTGYEVEQLCQQLLQSGIPAIGLDIEWRVLYQTGVPPRPVALMQLCFRCSSQSAAAPAGSYTCQLLHICHSGITPHLRQLLTSPDVLKVGVGIHGDSLKIQRDFGIEMQGILCLSEYANARLVAPLPGADPAAGVAAGAAAAAGGAAAGGAAAITAGQASSGSGSVPYVACPQKWSLAGLVSLLLRLRLEKSQAVRCSNWEARPPLSGEQQAYAATDAWASLRVYEVLSKLPVVAPPPLPAVPAAPASTAQQLGSDAAGAAAMPAAADWMPACARLGHVQPAKLAVYQALVHQGLSVQAIAAQRRIQEDSVQGNMAAAIAAGLGYSWSCLGVPTPVLQQVAEAAVEDKDLTAALRRTFLLPSGEPRQGLTLHDKRQGLILFLHCVRHKLQLRGLELFDTPRLQPLKQCLLAAVDECSRSGWWWSPDPTSRHLGALSRLVLSILSEEPDSPKLRKDVSNLCGRQWSSGDAAKAAALEAGLRAQGHEPLLTAEDQEQLTLLLLPYAIRIMSAAPQPPQLMQPSAVEATRSLIQKEPGSALLKNLHAFMLALDPRQASQAAAAYRAALQAAQATNSAGSARFTIKPFARNTEIEQAYFAAGSYPLAPTLAAPWRDIPACVKAVEAVVAAFQASPARKEWEAAAVEHQRKRRRGRQG</sequence>
<dbReference type="Proteomes" id="UP000239899">
    <property type="component" value="Unassembled WGS sequence"/>
</dbReference>
<evidence type="ECO:0000256" key="8">
    <source>
        <dbReference type="ARBA" id="ARBA00040531"/>
    </source>
</evidence>
<proteinExistence type="predicted"/>
<evidence type="ECO:0000256" key="2">
    <source>
        <dbReference type="ARBA" id="ARBA00022722"/>
    </source>
</evidence>